<dbReference type="EMBL" id="CAJNYT010005639">
    <property type="protein sequence ID" value="CAF3763938.1"/>
    <property type="molecule type" value="Genomic_DNA"/>
</dbReference>
<feature type="compositionally biased region" description="Acidic residues" evidence="1">
    <location>
        <begin position="880"/>
        <end position="893"/>
    </location>
</feature>
<evidence type="ECO:0000313" key="4">
    <source>
        <dbReference type="EMBL" id="CAF3763938.1"/>
    </source>
</evidence>
<proteinExistence type="predicted"/>
<dbReference type="AlphaFoldDB" id="A0A818HRY5"/>
<sequence length="1247" mass="142635">MNDVNLTEKGKNIWSRISLDELVSAIASLENYTDQLKDESWRLNAKNKSSSSLWGKVIDKLQLDHSETTRQALYKIWRSESHDIRKLVERKKIAINSDDDNGASAGDPKNLEKKNVILHSDPSLPLPSAPNTRLKIKENGDHQIGEFSIIREASLVFTPSEWKDSYSMTHQKVKPGWTDMFYRKLISCGVKCSLRFKTPYIKKGTRKRACNFFCSYAVCTIGECSRQYQVSLKNHPDENSSALFLVRMFGEENHDASIATSARQLRGESRFLVGKRANEIGPLGVFREHINSADRELLAAGNYTDCQTIETLKKAASDYRQKMHIDEEVFRECRIIGRAYRKADTTSEYIQGYIQLIAEMPFRAHLFSELQVKRYVNYCKHEKYSYVNIDATGGILKKMHEQKRSLLYALLFKDGVDAYDTVSLAHSILTDHTVPSISYFLGNLAHNISEVEGKLVLPSFFITDFSAAIMNAILQAFNGENINAHLNRCWNVLHGKYSAQQMRSLSFIRLCCCHVIHAIARSLSAARIDKTIRRAVLHIFAFILCSDDINQLYDSLGLIINIFGNPKEQNAKEKLERMAALQLNTDEESISLLSNDKKIFKKAKKKNDELRLVDEYFRSNSPIIHQSPFNKEAIRRYPNLSDLIKSKSKYSKADNPLFSPSIIRIFYRWWAYLPLWTGLLCNFEERYANDKKKELSVTHHPVRYSNAAIESYFRTFKQSICKGKKGNRPSDIIMELQRSVKAQAKANEFGITQSSKGRRRKKVNVNIEENWGKRTGDKKTRTPYFKEIDKRAAKRARSKVNQDQSDNVTKKLSESDDSSTISSLDPSSSSSEESEKQFSSNESTRSSRSCSASSTSRTNLKVSTKNSNPILNDSGKPTADDDEQSDVSIEPDSDTYLFSSITNTMYPITNESKTTVDQLKPTPPTQFSSQPEAIIDGLTIRWPKFGLNNVIFEGQSYSLTLTCPIDSALFVLYFLYKTDVSLAGELDDAPQSSPYSKLVETFKIVEKEGWDTARIYWLLTFNILKRSDRRLKSLFGSVDEQVFCFLKNEQRHSNKIICTRPDCKEKERFYSTTELSIRACDKQVVKFEEEVTGVCQTTMKRLDEITKAEALENKYKDARVPIINYETNTSEYLDVWVCDNANVHEAAAFDYGYPPMLIANIERVARRNEEGYPSSAVRLRDVKRIIEVGCVKYQLRAVIHNKNDHFTATLINSDNTLYVYDDLRGVREVRTSTDEIEMGIYTQIHEF</sequence>
<accession>A0A818HRY5</accession>
<dbReference type="Proteomes" id="UP000663865">
    <property type="component" value="Unassembled WGS sequence"/>
</dbReference>
<name>A0A818HRY5_9BILA</name>
<evidence type="ECO:0000313" key="2">
    <source>
        <dbReference type="EMBL" id="CAF3392767.1"/>
    </source>
</evidence>
<feature type="compositionally biased region" description="Basic and acidic residues" evidence="1">
    <location>
        <begin position="770"/>
        <end position="791"/>
    </location>
</feature>
<dbReference type="EMBL" id="CAJNYU010000834">
    <property type="protein sequence ID" value="CAF3392767.1"/>
    <property type="molecule type" value="Genomic_DNA"/>
</dbReference>
<reference evidence="3" key="1">
    <citation type="submission" date="2021-02" db="EMBL/GenBank/DDBJ databases">
        <authorList>
            <person name="Nowell W R."/>
        </authorList>
    </citation>
    <scope>NUCLEOTIDE SEQUENCE</scope>
</reference>
<evidence type="ECO:0000256" key="1">
    <source>
        <dbReference type="SAM" id="MobiDB-lite"/>
    </source>
</evidence>
<dbReference type="EMBL" id="CAJNYV010002861">
    <property type="protein sequence ID" value="CAF3507655.1"/>
    <property type="molecule type" value="Genomic_DNA"/>
</dbReference>
<comment type="caution">
    <text evidence="3">The sequence shown here is derived from an EMBL/GenBank/DDBJ whole genome shotgun (WGS) entry which is preliminary data.</text>
</comment>
<organism evidence="3 5">
    <name type="scientific">Rotaria socialis</name>
    <dbReference type="NCBI Taxonomy" id="392032"/>
    <lineage>
        <taxon>Eukaryota</taxon>
        <taxon>Metazoa</taxon>
        <taxon>Spiralia</taxon>
        <taxon>Gnathifera</taxon>
        <taxon>Rotifera</taxon>
        <taxon>Eurotatoria</taxon>
        <taxon>Bdelloidea</taxon>
        <taxon>Philodinida</taxon>
        <taxon>Philodinidae</taxon>
        <taxon>Rotaria</taxon>
    </lineage>
</organism>
<feature type="compositionally biased region" description="Low complexity" evidence="1">
    <location>
        <begin position="818"/>
        <end position="858"/>
    </location>
</feature>
<protein>
    <submittedName>
        <fullName evidence="3">Uncharacterized protein</fullName>
    </submittedName>
</protein>
<feature type="compositionally biased region" description="Polar residues" evidence="1">
    <location>
        <begin position="859"/>
        <end position="871"/>
    </location>
</feature>
<evidence type="ECO:0000313" key="3">
    <source>
        <dbReference type="EMBL" id="CAF3507655.1"/>
    </source>
</evidence>
<gene>
    <name evidence="2" type="ORF">FME351_LOCUS8308</name>
    <name evidence="4" type="ORF">GRG538_LOCUS32109</name>
    <name evidence="3" type="ORF">KIK155_LOCUS16164</name>
</gene>
<evidence type="ECO:0000313" key="5">
    <source>
        <dbReference type="Proteomes" id="UP000663865"/>
    </source>
</evidence>
<dbReference type="Proteomes" id="UP000663872">
    <property type="component" value="Unassembled WGS sequence"/>
</dbReference>
<dbReference type="Proteomes" id="UP000663869">
    <property type="component" value="Unassembled WGS sequence"/>
</dbReference>
<feature type="region of interest" description="Disordered" evidence="1">
    <location>
        <begin position="747"/>
        <end position="893"/>
    </location>
</feature>